<dbReference type="Proteomes" id="UP001060215">
    <property type="component" value="Chromosome 9"/>
</dbReference>
<reference evidence="1 2" key="1">
    <citation type="journal article" date="2022" name="Plant J.">
        <title>Chromosome-level genome of Camellia lanceoleosa provides a valuable resource for understanding genome evolution and self-incompatibility.</title>
        <authorList>
            <person name="Gong W."/>
            <person name="Xiao S."/>
            <person name="Wang L."/>
            <person name="Liao Z."/>
            <person name="Chang Y."/>
            <person name="Mo W."/>
            <person name="Hu G."/>
            <person name="Li W."/>
            <person name="Zhao G."/>
            <person name="Zhu H."/>
            <person name="Hu X."/>
            <person name="Ji K."/>
            <person name="Xiang X."/>
            <person name="Song Q."/>
            <person name="Yuan D."/>
            <person name="Jin S."/>
            <person name="Zhang L."/>
        </authorList>
    </citation>
    <scope>NUCLEOTIDE SEQUENCE [LARGE SCALE GENOMIC DNA]</scope>
    <source>
        <strain evidence="1">SQ_2022a</strain>
    </source>
</reference>
<comment type="caution">
    <text evidence="1">The sequence shown here is derived from an EMBL/GenBank/DDBJ whole genome shotgun (WGS) entry which is preliminary data.</text>
</comment>
<proteinExistence type="predicted"/>
<name>A0ACC0GSE0_9ERIC</name>
<evidence type="ECO:0000313" key="1">
    <source>
        <dbReference type="EMBL" id="KAI8003579.1"/>
    </source>
</evidence>
<gene>
    <name evidence="1" type="ORF">LOK49_LG08G00789</name>
</gene>
<evidence type="ECO:0000313" key="2">
    <source>
        <dbReference type="Proteomes" id="UP001060215"/>
    </source>
</evidence>
<protein>
    <submittedName>
        <fullName evidence="1">Uncharacterized protein</fullName>
    </submittedName>
</protein>
<keyword evidence="2" id="KW-1185">Reference proteome</keyword>
<organism evidence="1 2">
    <name type="scientific">Camellia lanceoleosa</name>
    <dbReference type="NCBI Taxonomy" id="1840588"/>
    <lineage>
        <taxon>Eukaryota</taxon>
        <taxon>Viridiplantae</taxon>
        <taxon>Streptophyta</taxon>
        <taxon>Embryophyta</taxon>
        <taxon>Tracheophyta</taxon>
        <taxon>Spermatophyta</taxon>
        <taxon>Magnoliopsida</taxon>
        <taxon>eudicotyledons</taxon>
        <taxon>Gunneridae</taxon>
        <taxon>Pentapetalae</taxon>
        <taxon>asterids</taxon>
        <taxon>Ericales</taxon>
        <taxon>Theaceae</taxon>
        <taxon>Camellia</taxon>
    </lineage>
</organism>
<dbReference type="EMBL" id="CM045766">
    <property type="protein sequence ID" value="KAI8003579.1"/>
    <property type="molecule type" value="Genomic_DNA"/>
</dbReference>
<accession>A0ACC0GSE0</accession>
<sequence length="158" mass="17891">MFSQHAIDLVNFMQIIEQCKFRVLSLKPKQGLPIIRLLGHLVQRYLYPLLEHVSSLKELLDYFTFMHGTIGFTFWVFASLMQDYIILVVRKAMFNREESVRIAATNAIINLILTEKQSKLDSPCSFQESSSQASSSQQAEIPGCGMGADLFQELGGLL</sequence>